<evidence type="ECO:0000256" key="6">
    <source>
        <dbReference type="ARBA" id="ARBA00024199"/>
    </source>
</evidence>
<feature type="compositionally biased region" description="Low complexity" evidence="7">
    <location>
        <begin position="147"/>
        <end position="158"/>
    </location>
</feature>
<evidence type="ECO:0000256" key="7">
    <source>
        <dbReference type="SAM" id="MobiDB-lite"/>
    </source>
</evidence>
<dbReference type="PANTHER" id="PTHR33347:SF1">
    <property type="entry name" value="PROTEIN SOB FIVE-LIKE 5"/>
    <property type="match status" value="1"/>
</dbReference>
<dbReference type="GO" id="GO:0009736">
    <property type="term" value="P:cytokinin-activated signaling pathway"/>
    <property type="evidence" value="ECO:0007669"/>
    <property type="project" value="UniProtKB-KW"/>
</dbReference>
<keyword evidence="4" id="KW-0932">Cytokinin signaling pathway</keyword>
<dbReference type="Proteomes" id="UP001345219">
    <property type="component" value="Chromosome 1"/>
</dbReference>
<dbReference type="InterPro" id="IPR044670">
    <property type="entry name" value="SOFL"/>
</dbReference>
<keyword evidence="2" id="KW-0963">Cytoplasm</keyword>
<feature type="compositionally biased region" description="Acidic residues" evidence="7">
    <location>
        <begin position="47"/>
        <end position="66"/>
    </location>
</feature>
<dbReference type="GO" id="GO:0005737">
    <property type="term" value="C:cytoplasm"/>
    <property type="evidence" value="ECO:0007669"/>
    <property type="project" value="UniProtKB-SubCell"/>
</dbReference>
<accession>A0AAN7JGV3</accession>
<proteinExistence type="inferred from homology"/>
<reference evidence="8 9" key="1">
    <citation type="journal article" date="2023" name="Hortic Res">
        <title>Pangenome of water caltrop reveals structural variations and asymmetric subgenome divergence after allopolyploidization.</title>
        <authorList>
            <person name="Zhang X."/>
            <person name="Chen Y."/>
            <person name="Wang L."/>
            <person name="Yuan Y."/>
            <person name="Fang M."/>
            <person name="Shi L."/>
            <person name="Lu R."/>
            <person name="Comes H.P."/>
            <person name="Ma Y."/>
            <person name="Chen Y."/>
            <person name="Huang G."/>
            <person name="Zhou Y."/>
            <person name="Zheng Z."/>
            <person name="Qiu Y."/>
        </authorList>
    </citation>
    <scope>NUCLEOTIDE SEQUENCE [LARGE SCALE GENOMIC DNA]</scope>
    <source>
        <tissue evidence="8">Roots</tissue>
    </source>
</reference>
<evidence type="ECO:0000256" key="3">
    <source>
        <dbReference type="ARBA" id="ARBA00022712"/>
    </source>
</evidence>
<evidence type="ECO:0000256" key="2">
    <source>
        <dbReference type="ARBA" id="ARBA00022490"/>
    </source>
</evidence>
<dbReference type="PANTHER" id="PTHR33347">
    <property type="entry name" value="OSJNBA0091C07.3 PROTEIN"/>
    <property type="match status" value="1"/>
</dbReference>
<comment type="similarity">
    <text evidence="6">Belongs to the SOFL plant protein family.</text>
</comment>
<name>A0AAN7JGV3_9MYRT</name>
<keyword evidence="5" id="KW-0539">Nucleus</keyword>
<comment type="subcellular location">
    <subcellularLocation>
        <location evidence="1">Cytoplasm</location>
    </subcellularLocation>
</comment>
<evidence type="ECO:0000313" key="9">
    <source>
        <dbReference type="Proteomes" id="UP001345219"/>
    </source>
</evidence>
<keyword evidence="3" id="KW-0203">Cytokinin biosynthesis</keyword>
<protein>
    <submittedName>
        <fullName evidence="8">Uncharacterized protein</fullName>
    </submittedName>
</protein>
<dbReference type="GO" id="GO:0009691">
    <property type="term" value="P:cytokinin biosynthetic process"/>
    <property type="evidence" value="ECO:0007669"/>
    <property type="project" value="UniProtKB-KW"/>
</dbReference>
<dbReference type="EMBL" id="JAXIOK010000023">
    <property type="protein sequence ID" value="KAK4743304.1"/>
    <property type="molecule type" value="Genomic_DNA"/>
</dbReference>
<feature type="compositionally biased region" description="Basic residues" evidence="7">
    <location>
        <begin position="100"/>
        <end position="116"/>
    </location>
</feature>
<keyword evidence="9" id="KW-1185">Reference proteome</keyword>
<organism evidence="8 9">
    <name type="scientific">Trapa incisa</name>
    <dbReference type="NCBI Taxonomy" id="236973"/>
    <lineage>
        <taxon>Eukaryota</taxon>
        <taxon>Viridiplantae</taxon>
        <taxon>Streptophyta</taxon>
        <taxon>Embryophyta</taxon>
        <taxon>Tracheophyta</taxon>
        <taxon>Spermatophyta</taxon>
        <taxon>Magnoliopsida</taxon>
        <taxon>eudicotyledons</taxon>
        <taxon>Gunneridae</taxon>
        <taxon>Pentapetalae</taxon>
        <taxon>rosids</taxon>
        <taxon>malvids</taxon>
        <taxon>Myrtales</taxon>
        <taxon>Lythraceae</taxon>
        <taxon>Trapa</taxon>
    </lineage>
</organism>
<evidence type="ECO:0000256" key="1">
    <source>
        <dbReference type="ARBA" id="ARBA00004496"/>
    </source>
</evidence>
<feature type="region of interest" description="Disordered" evidence="7">
    <location>
        <begin position="41"/>
        <end position="174"/>
    </location>
</feature>
<dbReference type="AlphaFoldDB" id="A0AAN7JGV3"/>
<comment type="caution">
    <text evidence="8">The sequence shown here is derived from an EMBL/GenBank/DDBJ whole genome shotgun (WGS) entry which is preliminary data.</text>
</comment>
<gene>
    <name evidence="8" type="ORF">SAY87_001305</name>
</gene>
<sequence length="174" mass="19907">MNVLVSECSSGCESGWTLYFEHSMDGDASHKHPLPFLEGYSKRVADEVEVEDEEQEQEEEEEEEDLSMVFDASSGPPHLHEDDEEEYQDRYQEEYCPSLKCKRSSKRRKKKKKKKMGDHQYHPSFVNDTISSPLINFIPGTGTTAVQSQPSLSSHQSQKTQRCGSGRKKVESTR</sequence>
<evidence type="ECO:0000256" key="5">
    <source>
        <dbReference type="ARBA" id="ARBA00023242"/>
    </source>
</evidence>
<evidence type="ECO:0000256" key="4">
    <source>
        <dbReference type="ARBA" id="ARBA00022864"/>
    </source>
</evidence>
<evidence type="ECO:0000313" key="8">
    <source>
        <dbReference type="EMBL" id="KAK4743304.1"/>
    </source>
</evidence>